<sequence length="101" mass="11533">MDELKNKTRHILNMAYALKTPMYNHLKVFDSLCYAHIIKIGNKIHLREVENGILMGKGLKPKRPGKRPVGKISRLCHIQEEEPITHLTPTGGIRSARTYTT</sequence>
<comment type="caution">
    <text evidence="1">The sequence shown here is derived from an EMBL/GenBank/DDBJ whole genome shotgun (WGS) entry which is preliminary data.</text>
</comment>
<reference evidence="1" key="1">
    <citation type="submission" date="2018-05" db="EMBL/GenBank/DDBJ databases">
        <title>Draft genome of Mucuna pruriens seed.</title>
        <authorList>
            <person name="Nnadi N.E."/>
            <person name="Vos R."/>
            <person name="Hasami M.H."/>
            <person name="Devisetty U.K."/>
            <person name="Aguiy J.C."/>
        </authorList>
    </citation>
    <scope>NUCLEOTIDE SEQUENCE [LARGE SCALE GENOMIC DNA]</scope>
    <source>
        <strain evidence="1">JCA_2017</strain>
    </source>
</reference>
<evidence type="ECO:0000313" key="1">
    <source>
        <dbReference type="EMBL" id="RDY01956.1"/>
    </source>
</evidence>
<accession>A0A371HGP2</accession>
<dbReference type="EMBL" id="QJKJ01002637">
    <property type="protein sequence ID" value="RDY01956.1"/>
    <property type="molecule type" value="Genomic_DNA"/>
</dbReference>
<dbReference type="AlphaFoldDB" id="A0A371HGP2"/>
<name>A0A371HGP2_MUCPR</name>
<organism evidence="1 2">
    <name type="scientific">Mucuna pruriens</name>
    <name type="common">Velvet bean</name>
    <name type="synonym">Dolichos pruriens</name>
    <dbReference type="NCBI Taxonomy" id="157652"/>
    <lineage>
        <taxon>Eukaryota</taxon>
        <taxon>Viridiplantae</taxon>
        <taxon>Streptophyta</taxon>
        <taxon>Embryophyta</taxon>
        <taxon>Tracheophyta</taxon>
        <taxon>Spermatophyta</taxon>
        <taxon>Magnoliopsida</taxon>
        <taxon>eudicotyledons</taxon>
        <taxon>Gunneridae</taxon>
        <taxon>Pentapetalae</taxon>
        <taxon>rosids</taxon>
        <taxon>fabids</taxon>
        <taxon>Fabales</taxon>
        <taxon>Fabaceae</taxon>
        <taxon>Papilionoideae</taxon>
        <taxon>50 kb inversion clade</taxon>
        <taxon>NPAAA clade</taxon>
        <taxon>indigoferoid/millettioid clade</taxon>
        <taxon>Phaseoleae</taxon>
        <taxon>Mucuna</taxon>
    </lineage>
</organism>
<gene>
    <name evidence="1" type="ORF">CR513_14650</name>
</gene>
<evidence type="ECO:0000313" key="2">
    <source>
        <dbReference type="Proteomes" id="UP000257109"/>
    </source>
</evidence>
<dbReference type="Proteomes" id="UP000257109">
    <property type="component" value="Unassembled WGS sequence"/>
</dbReference>
<keyword evidence="2" id="KW-1185">Reference proteome</keyword>
<protein>
    <submittedName>
        <fullName evidence="1">Uncharacterized protein</fullName>
    </submittedName>
</protein>
<proteinExistence type="predicted"/>
<feature type="non-terminal residue" evidence="1">
    <location>
        <position position="1"/>
    </location>
</feature>